<sequence length="399" mass="46633">MLNKKQVELLAGLLRAKKMYWDYNKAFTNTGKKEVWKNFYENVHLPIYLPEESHLSVIFDKAFNYQIKREFSLEEKLKLQSSEVHNLEVIKNASKIKIEEEEEMIEFSSKEITGEKFEIYSSIFNSVMSQYSCVVSKLFLVLKVNVAGTRKDKFLDIEFNYRNRKTFRVAVPLIGARDLFCTFNNHLYSFAYSPKNLEEYLSGEDDKLELIHPYSFLMLEALHTSKTSMYSTDFFETIVMGTKKRMRFLERKVEKVLLNAKDNPWDDRNVTPIMWIDPERSEIGKLMLANNIQLNLSFEALQNCIGVKGFDINTGSTSQPGKRCRIAANYKIVRTEDGRFFLEKVINGSEIFDHINTLKKMIYPAFLKTSGKRDNTSTIKDTYSLVNPSNYQKKFKLNF</sequence>
<dbReference type="AlphaFoldDB" id="A0A162J7Y8"/>
<proteinExistence type="predicted"/>
<evidence type="ECO:0000313" key="1">
    <source>
        <dbReference type="EMBL" id="KYL05303.1"/>
    </source>
</evidence>
<accession>A0A162J7Y8</accession>
<comment type="caution">
    <text evidence="1">The sequence shown here is derived from an EMBL/GenBank/DDBJ whole genome shotgun (WGS) entry which is preliminary data.</text>
</comment>
<reference evidence="1 2" key="1">
    <citation type="submission" date="2016-03" db="EMBL/GenBank/DDBJ databases">
        <title>Comparative genomics of human isolates of Fusobacterium necrophorum.</title>
        <authorList>
            <person name="Jensen A."/>
            <person name="Bank S."/>
            <person name="Andersen P.S."/>
            <person name="Kristensen L.H."/>
            <person name="Prag J."/>
        </authorList>
    </citation>
    <scope>NUCLEOTIDE SEQUENCE [LARGE SCALE GENOMIC DNA]</scope>
    <source>
        <strain evidence="1 2">LS_1264</strain>
    </source>
</reference>
<organism evidence="1 2">
    <name type="scientific">Fusobacterium necrophorum subsp. funduliforme</name>
    <dbReference type="NCBI Taxonomy" id="143387"/>
    <lineage>
        <taxon>Bacteria</taxon>
        <taxon>Fusobacteriati</taxon>
        <taxon>Fusobacteriota</taxon>
        <taxon>Fusobacteriia</taxon>
        <taxon>Fusobacteriales</taxon>
        <taxon>Fusobacteriaceae</taxon>
        <taxon>Fusobacterium</taxon>
    </lineage>
</organism>
<dbReference type="RefSeq" id="WP_062680851.1">
    <property type="nucleotide sequence ID" value="NZ_LVEA01000001.1"/>
</dbReference>
<evidence type="ECO:0000313" key="2">
    <source>
        <dbReference type="Proteomes" id="UP000075816"/>
    </source>
</evidence>
<protein>
    <submittedName>
        <fullName evidence="1">Uncharacterized protein</fullName>
    </submittedName>
</protein>
<dbReference type="EMBL" id="LVEA01000001">
    <property type="protein sequence ID" value="KYL05303.1"/>
    <property type="molecule type" value="Genomic_DNA"/>
</dbReference>
<name>A0A162J7Y8_9FUSO</name>
<dbReference type="Proteomes" id="UP000075816">
    <property type="component" value="Unassembled WGS sequence"/>
</dbReference>
<gene>
    <name evidence="1" type="ORF">A2J07_00780</name>
</gene>